<dbReference type="InterPro" id="IPR004843">
    <property type="entry name" value="Calcineurin-like_PHP"/>
</dbReference>
<organism evidence="3 4">
    <name type="scientific">Paramicrosporidium saccamoebae</name>
    <dbReference type="NCBI Taxonomy" id="1246581"/>
    <lineage>
        <taxon>Eukaryota</taxon>
        <taxon>Fungi</taxon>
        <taxon>Fungi incertae sedis</taxon>
        <taxon>Cryptomycota</taxon>
        <taxon>Cryptomycota incertae sedis</taxon>
        <taxon>Paramicrosporidium</taxon>
    </lineage>
</organism>
<dbReference type="Proteomes" id="UP000240830">
    <property type="component" value="Unassembled WGS sequence"/>
</dbReference>
<gene>
    <name evidence="3" type="ORF">PSACC_01678</name>
</gene>
<keyword evidence="4" id="KW-1185">Reference proteome</keyword>
<comment type="caution">
    <text evidence="3">The sequence shown here is derived from an EMBL/GenBank/DDBJ whole genome shotgun (WGS) entry which is preliminary data.</text>
</comment>
<dbReference type="OrthoDB" id="45007at2759"/>
<evidence type="ECO:0000256" key="1">
    <source>
        <dbReference type="ARBA" id="ARBA00022729"/>
    </source>
</evidence>
<dbReference type="PANTHER" id="PTHR22953:SF153">
    <property type="entry name" value="PURPLE ACID PHOSPHATASE"/>
    <property type="match status" value="1"/>
</dbReference>
<sequence length="399" mass="44969">MVITLFILAALLLGILWLPNFGAGLTYHLFGISFFTECAFRKGPMVQLIGDNRAVIVWEACRADGDAQLKWNGAQEMQVPGIKLSYSKGTKASVYRAFLAGLPPGKSSYEIQSASSKSSRRYSIAIPPSDAGKLRVVVLGDNQSGYRTFGSMLPKIAATNPNLFLHVGDMVQTSYEDHDWQAYFFDPLRHSGLLSQVPFILTQGNHDMSDDKLAPYFPSLAQLPGRPIGYFYAITIGKTRFIVLDANTEDGDQVKWLERELQSEESLQADFRIVSTHIPPFIEFWNSKTWKKGEDQWPVYMRESMVPLFEEYHVDLVVSGHQHNYQRGQRNGVHYLITGGGGGALDQERVESLGVYQKTIIEHHFTLLDIDEEAIQITMRLKNGQIADRHDIKRKTHLA</sequence>
<accession>A0A2H9TL68</accession>
<proteinExistence type="predicted"/>
<dbReference type="GO" id="GO:0003993">
    <property type="term" value="F:acid phosphatase activity"/>
    <property type="evidence" value="ECO:0007669"/>
    <property type="project" value="InterPro"/>
</dbReference>
<dbReference type="PANTHER" id="PTHR22953">
    <property type="entry name" value="ACID PHOSPHATASE RELATED"/>
    <property type="match status" value="1"/>
</dbReference>
<dbReference type="InterPro" id="IPR039331">
    <property type="entry name" value="PAPs-like"/>
</dbReference>
<keyword evidence="1" id="KW-0732">Signal</keyword>
<feature type="domain" description="Calcineurin-like phosphoesterase" evidence="2">
    <location>
        <begin position="134"/>
        <end position="325"/>
    </location>
</feature>
<reference evidence="3 4" key="1">
    <citation type="submission" date="2016-10" db="EMBL/GenBank/DDBJ databases">
        <title>The genome of Paramicrosporidium saccamoebae is the missing link in understanding Cryptomycota and Microsporidia evolution.</title>
        <authorList>
            <person name="Quandt C.A."/>
            <person name="Beaudet D."/>
            <person name="Corsaro D."/>
            <person name="Michel R."/>
            <person name="Corradi N."/>
            <person name="James T."/>
        </authorList>
    </citation>
    <scope>NUCLEOTIDE SEQUENCE [LARGE SCALE GENOMIC DNA]</scope>
    <source>
        <strain evidence="3 4">KSL3</strain>
    </source>
</reference>
<dbReference type="Pfam" id="PF00149">
    <property type="entry name" value="Metallophos"/>
    <property type="match status" value="1"/>
</dbReference>
<evidence type="ECO:0000313" key="3">
    <source>
        <dbReference type="EMBL" id="PJF18511.1"/>
    </source>
</evidence>
<evidence type="ECO:0000313" key="4">
    <source>
        <dbReference type="Proteomes" id="UP000240830"/>
    </source>
</evidence>
<name>A0A2H9TL68_9FUNG</name>
<dbReference type="Gene3D" id="3.60.21.10">
    <property type="match status" value="1"/>
</dbReference>
<dbReference type="SUPFAM" id="SSF56300">
    <property type="entry name" value="Metallo-dependent phosphatases"/>
    <property type="match status" value="1"/>
</dbReference>
<evidence type="ECO:0000259" key="2">
    <source>
        <dbReference type="Pfam" id="PF00149"/>
    </source>
</evidence>
<dbReference type="EMBL" id="MTSL01000117">
    <property type="protein sequence ID" value="PJF18511.1"/>
    <property type="molecule type" value="Genomic_DNA"/>
</dbReference>
<dbReference type="AlphaFoldDB" id="A0A2H9TL68"/>
<dbReference type="STRING" id="1246581.A0A2H9TL68"/>
<dbReference type="InterPro" id="IPR029052">
    <property type="entry name" value="Metallo-depent_PP-like"/>
</dbReference>
<protein>
    <recommendedName>
        <fullName evidence="2">Calcineurin-like phosphoesterase domain-containing protein</fullName>
    </recommendedName>
</protein>